<keyword evidence="4 6" id="KW-1133">Transmembrane helix</keyword>
<feature type="domain" description="MacB-like periplasmic core" evidence="8">
    <location>
        <begin position="18"/>
        <end position="206"/>
    </location>
</feature>
<gene>
    <name evidence="9" type="ORF">ML536_20735</name>
</gene>
<sequence length="406" mass="43086">MNPTRVTWAMIRRYPATTAIFIAVIAIAVALGIGISAQERALRQGSTAAADRFDLLVAAPGNPTEIVFNTVFLRPSAVQLMDPEIVSKALTDPRVEYAAPIGYGDNVQGLQVVGTIAQFVDRLSNGLGDGRMFEAAGEAVVGASVPFKIGDKLVPLHGSSAFADEEDGEDEHEGHHHYELTVVGHMKPTGNPWDRAVVVPIETLWNAHGLPNGHAEGDAKIGPPFDPARVPGLPAIVIKGQTVADMYGLRGEYKTPQSMAFFPAEVLLQIYDLLGNIRQVMSIMASVTQVLAFLAIFAGVVALMKLFETQFAVIRALGASRTYLFLSIWLFASAIVVTGVVLGVALGYAVAAYASNLLQRMSGVALTAAIGPDEVQLAVFGGVAGIVLATVPAALLYRRPVAAYLR</sequence>
<evidence type="ECO:0000313" key="9">
    <source>
        <dbReference type="EMBL" id="MCI0129267.1"/>
    </source>
</evidence>
<dbReference type="RefSeq" id="WP_281737202.1">
    <property type="nucleotide sequence ID" value="NZ_JAKETQ010000004.1"/>
</dbReference>
<dbReference type="PANTHER" id="PTHR43738:SF2">
    <property type="entry name" value="ABC TRANSPORTER PERMEASE"/>
    <property type="match status" value="1"/>
</dbReference>
<dbReference type="Pfam" id="PF02687">
    <property type="entry name" value="FtsX"/>
    <property type="match status" value="1"/>
</dbReference>
<keyword evidence="10" id="KW-1185">Reference proteome</keyword>
<feature type="transmembrane region" description="Helical" evidence="6">
    <location>
        <begin position="323"/>
        <end position="355"/>
    </location>
</feature>
<dbReference type="InterPro" id="IPR025857">
    <property type="entry name" value="MacB_PCD"/>
</dbReference>
<name>A0AA41UDF1_9HYPH</name>
<evidence type="ECO:0000256" key="2">
    <source>
        <dbReference type="ARBA" id="ARBA00022475"/>
    </source>
</evidence>
<dbReference type="AlphaFoldDB" id="A0AA41UDF1"/>
<keyword evidence="3 6" id="KW-0812">Transmembrane</keyword>
<dbReference type="InterPro" id="IPR003838">
    <property type="entry name" value="ABC3_permease_C"/>
</dbReference>
<comment type="subcellular location">
    <subcellularLocation>
        <location evidence="1">Cell membrane</location>
        <topology evidence="1">Multi-pass membrane protein</topology>
    </subcellularLocation>
</comment>
<proteinExistence type="predicted"/>
<evidence type="ECO:0000259" key="8">
    <source>
        <dbReference type="Pfam" id="PF12704"/>
    </source>
</evidence>
<evidence type="ECO:0000256" key="4">
    <source>
        <dbReference type="ARBA" id="ARBA00022989"/>
    </source>
</evidence>
<organism evidence="9 10">
    <name type="scientific">Paradevosia shaoguanensis</name>
    <dbReference type="NCBI Taxonomy" id="1335043"/>
    <lineage>
        <taxon>Bacteria</taxon>
        <taxon>Pseudomonadati</taxon>
        <taxon>Pseudomonadota</taxon>
        <taxon>Alphaproteobacteria</taxon>
        <taxon>Hyphomicrobiales</taxon>
        <taxon>Devosiaceae</taxon>
        <taxon>Paradevosia</taxon>
    </lineage>
</organism>
<evidence type="ECO:0000256" key="3">
    <source>
        <dbReference type="ARBA" id="ARBA00022692"/>
    </source>
</evidence>
<accession>A0AA41UDF1</accession>
<dbReference type="Pfam" id="PF12704">
    <property type="entry name" value="MacB_PCD"/>
    <property type="match status" value="1"/>
</dbReference>
<evidence type="ECO:0000256" key="1">
    <source>
        <dbReference type="ARBA" id="ARBA00004651"/>
    </source>
</evidence>
<dbReference type="InterPro" id="IPR051125">
    <property type="entry name" value="ABC-4/HrtB_transporter"/>
</dbReference>
<evidence type="ECO:0000256" key="6">
    <source>
        <dbReference type="SAM" id="Phobius"/>
    </source>
</evidence>
<reference evidence="9" key="1">
    <citation type="submission" date="2022-03" db="EMBL/GenBank/DDBJ databases">
        <title>The complete genome sequence of a Methyloterrigena soli.</title>
        <authorList>
            <person name="Zi Z."/>
        </authorList>
    </citation>
    <scope>NUCLEOTIDE SEQUENCE</scope>
    <source>
        <strain evidence="9">M48</strain>
    </source>
</reference>
<feature type="transmembrane region" description="Helical" evidence="6">
    <location>
        <begin position="280"/>
        <end position="303"/>
    </location>
</feature>
<comment type="caution">
    <text evidence="9">The sequence shown here is derived from an EMBL/GenBank/DDBJ whole genome shotgun (WGS) entry which is preliminary data.</text>
</comment>
<feature type="domain" description="ABC3 transporter permease C-terminal" evidence="7">
    <location>
        <begin position="283"/>
        <end position="398"/>
    </location>
</feature>
<protein>
    <submittedName>
        <fullName evidence="9">FtsX-like permease family protein</fullName>
    </submittedName>
</protein>
<evidence type="ECO:0000256" key="5">
    <source>
        <dbReference type="ARBA" id="ARBA00023136"/>
    </source>
</evidence>
<dbReference type="EMBL" id="JALAZD010000004">
    <property type="protein sequence ID" value="MCI0129267.1"/>
    <property type="molecule type" value="Genomic_DNA"/>
</dbReference>
<dbReference type="GO" id="GO:0005886">
    <property type="term" value="C:plasma membrane"/>
    <property type="evidence" value="ECO:0007669"/>
    <property type="project" value="UniProtKB-SubCell"/>
</dbReference>
<dbReference type="PANTHER" id="PTHR43738">
    <property type="entry name" value="ABC TRANSPORTER, MEMBRANE PROTEIN"/>
    <property type="match status" value="1"/>
</dbReference>
<keyword evidence="2" id="KW-1003">Cell membrane</keyword>
<feature type="transmembrane region" description="Helical" evidence="6">
    <location>
        <begin position="375"/>
        <end position="397"/>
    </location>
</feature>
<dbReference type="Proteomes" id="UP001156140">
    <property type="component" value="Unassembled WGS sequence"/>
</dbReference>
<evidence type="ECO:0000313" key="10">
    <source>
        <dbReference type="Proteomes" id="UP001156140"/>
    </source>
</evidence>
<keyword evidence="5 6" id="KW-0472">Membrane</keyword>
<evidence type="ECO:0000259" key="7">
    <source>
        <dbReference type="Pfam" id="PF02687"/>
    </source>
</evidence>